<dbReference type="Proteomes" id="UP000037178">
    <property type="component" value="Unassembled WGS sequence"/>
</dbReference>
<name>A0A0J9E5V3_9RHOB</name>
<dbReference type="PROSITE" id="PS51819">
    <property type="entry name" value="VOC"/>
    <property type="match status" value="1"/>
</dbReference>
<proteinExistence type="predicted"/>
<protein>
    <submittedName>
        <fullName evidence="2">Biphenyl-2,3-diol 1,2-dioxygenase</fullName>
        <ecNumber evidence="2">1.13.11.39</ecNumber>
    </submittedName>
</protein>
<evidence type="ECO:0000313" key="2">
    <source>
        <dbReference type="EMBL" id="KMW58046.1"/>
    </source>
</evidence>
<dbReference type="EMBL" id="LFTY01000002">
    <property type="protein sequence ID" value="KMW58046.1"/>
    <property type="molecule type" value="Genomic_DNA"/>
</dbReference>
<dbReference type="SUPFAM" id="SSF54593">
    <property type="entry name" value="Glyoxalase/Bleomycin resistance protein/Dihydroxybiphenyl dioxygenase"/>
    <property type="match status" value="1"/>
</dbReference>
<dbReference type="Gene3D" id="3.10.180.10">
    <property type="entry name" value="2,3-Dihydroxybiphenyl 1,2-Dioxygenase, domain 1"/>
    <property type="match status" value="1"/>
</dbReference>
<evidence type="ECO:0000313" key="3">
    <source>
        <dbReference type="Proteomes" id="UP000037178"/>
    </source>
</evidence>
<keyword evidence="2" id="KW-0560">Oxidoreductase</keyword>
<dbReference type="PANTHER" id="PTHR43279:SF1">
    <property type="entry name" value="CATECHOL-2,3-DIOXYGENASE"/>
    <property type="match status" value="1"/>
</dbReference>
<keyword evidence="2" id="KW-0223">Dioxygenase</keyword>
<evidence type="ECO:0000259" key="1">
    <source>
        <dbReference type="PROSITE" id="PS51819"/>
    </source>
</evidence>
<comment type="caution">
    <text evidence="2">The sequence shown here is derived from an EMBL/GenBank/DDBJ whole genome shotgun (WGS) entry which is preliminary data.</text>
</comment>
<dbReference type="STRING" id="1675527.AIOL_003016"/>
<reference evidence="2 3" key="1">
    <citation type="submission" date="2015-06" db="EMBL/GenBank/DDBJ databases">
        <title>Draft genome sequence of an Alphaproteobacteria species associated to the Mediterranean sponge Oscarella lobularis.</title>
        <authorList>
            <person name="Jourda C."/>
            <person name="Santini S."/>
            <person name="Claverie J.-M."/>
        </authorList>
    </citation>
    <scope>NUCLEOTIDE SEQUENCE [LARGE SCALE GENOMIC DNA]</scope>
    <source>
        <strain evidence="2">IGS</strain>
    </source>
</reference>
<dbReference type="InterPro" id="IPR029068">
    <property type="entry name" value="Glyas_Bleomycin-R_OHBP_Dase"/>
</dbReference>
<dbReference type="RefSeq" id="WP_082152610.1">
    <property type="nucleotide sequence ID" value="NZ_LFTY01000002.1"/>
</dbReference>
<dbReference type="Pfam" id="PF00903">
    <property type="entry name" value="Glyoxalase"/>
    <property type="match status" value="1"/>
</dbReference>
<keyword evidence="3" id="KW-1185">Reference proteome</keyword>
<accession>A0A0J9E5V3</accession>
<dbReference type="PANTHER" id="PTHR43279">
    <property type="entry name" value="CATECHOL-2,3-DIOXYGENASE"/>
    <property type="match status" value="1"/>
</dbReference>
<dbReference type="AlphaFoldDB" id="A0A0J9E5V3"/>
<dbReference type="PATRIC" id="fig|1675527.3.peg.3156"/>
<dbReference type="InterPro" id="IPR037523">
    <property type="entry name" value="VOC_core"/>
</dbReference>
<dbReference type="OrthoDB" id="9792626at2"/>
<organism evidence="2 3">
    <name type="scientific">Candidatus Rhodobacter oscarellae</name>
    <dbReference type="NCBI Taxonomy" id="1675527"/>
    <lineage>
        <taxon>Bacteria</taxon>
        <taxon>Pseudomonadati</taxon>
        <taxon>Pseudomonadota</taxon>
        <taxon>Alphaproteobacteria</taxon>
        <taxon>Rhodobacterales</taxon>
        <taxon>Rhodobacter group</taxon>
        <taxon>Rhodobacter</taxon>
    </lineage>
</organism>
<sequence length="162" mass="17107">MGAPSEMTIGHVHLRVADLERAVAFYRDVIGLEVMQRYGDRAAFLSAGGYHHHIGLNTWQSLGGTPPPKGHTGLYHTAFLFPDRAALGAAIKRALGAGIEISGAADHGVSEAVYLDDPDGNGVELYRDRPQAEWPRDTEGALAMINAPLDVAALVAEAAPAG</sequence>
<dbReference type="GO" id="GO:0018583">
    <property type="term" value="F:biphenyl-2,3-diol 1,2-dioxygenase activity"/>
    <property type="evidence" value="ECO:0007669"/>
    <property type="project" value="UniProtKB-EC"/>
</dbReference>
<dbReference type="InterPro" id="IPR004360">
    <property type="entry name" value="Glyas_Fos-R_dOase_dom"/>
</dbReference>
<gene>
    <name evidence="2" type="ORF">AIOL_003016</name>
</gene>
<dbReference type="EC" id="1.13.11.39" evidence="2"/>
<feature type="domain" description="VOC" evidence="1">
    <location>
        <begin position="8"/>
        <end position="128"/>
    </location>
</feature>